<evidence type="ECO:0000256" key="1">
    <source>
        <dbReference type="SAM" id="SignalP"/>
    </source>
</evidence>
<reference evidence="3" key="1">
    <citation type="journal article" date="2019" name="Int. J. Syst. Evol. Microbiol.">
        <title>The Global Catalogue of Microorganisms (GCM) 10K type strain sequencing project: providing services to taxonomists for standard genome sequencing and annotation.</title>
        <authorList>
            <consortium name="The Broad Institute Genomics Platform"/>
            <consortium name="The Broad Institute Genome Sequencing Center for Infectious Disease"/>
            <person name="Wu L."/>
            <person name="Ma J."/>
        </authorList>
    </citation>
    <scope>NUCLEOTIDE SEQUENCE [LARGE SCALE GENOMIC DNA]</scope>
    <source>
        <strain evidence="3">KCTC 52232</strain>
    </source>
</reference>
<keyword evidence="3" id="KW-1185">Reference proteome</keyword>
<proteinExistence type="predicted"/>
<feature type="signal peptide" evidence="1">
    <location>
        <begin position="1"/>
        <end position="19"/>
    </location>
</feature>
<comment type="caution">
    <text evidence="2">The sequence shown here is derived from an EMBL/GenBank/DDBJ whole genome shotgun (WGS) entry which is preliminary data.</text>
</comment>
<dbReference type="Gene3D" id="2.60.40.1120">
    <property type="entry name" value="Carboxypeptidase-like, regulatory domain"/>
    <property type="match status" value="1"/>
</dbReference>
<accession>A0ABW5XUH3</accession>
<organism evidence="2 3">
    <name type="scientific">Mucilaginibacter antarcticus</name>
    <dbReference type="NCBI Taxonomy" id="1855725"/>
    <lineage>
        <taxon>Bacteria</taxon>
        <taxon>Pseudomonadati</taxon>
        <taxon>Bacteroidota</taxon>
        <taxon>Sphingobacteriia</taxon>
        <taxon>Sphingobacteriales</taxon>
        <taxon>Sphingobacteriaceae</taxon>
        <taxon>Mucilaginibacter</taxon>
    </lineage>
</organism>
<protein>
    <submittedName>
        <fullName evidence="2">Carboxypeptidase-like regulatory domain-containing protein</fullName>
    </submittedName>
</protein>
<dbReference type="EMBL" id="JBHUON010000030">
    <property type="protein sequence ID" value="MFD2866609.1"/>
    <property type="molecule type" value="Genomic_DNA"/>
</dbReference>
<dbReference type="Pfam" id="PF13715">
    <property type="entry name" value="CarbopepD_reg_2"/>
    <property type="match status" value="1"/>
</dbReference>
<dbReference type="InterPro" id="IPR008969">
    <property type="entry name" value="CarboxyPept-like_regulatory"/>
</dbReference>
<dbReference type="Proteomes" id="UP001597601">
    <property type="component" value="Unassembled WGS sequence"/>
</dbReference>
<evidence type="ECO:0000313" key="3">
    <source>
        <dbReference type="Proteomes" id="UP001597601"/>
    </source>
</evidence>
<dbReference type="RefSeq" id="WP_377130251.1">
    <property type="nucleotide sequence ID" value="NZ_JBHUON010000030.1"/>
</dbReference>
<evidence type="ECO:0000313" key="2">
    <source>
        <dbReference type="EMBL" id="MFD2866609.1"/>
    </source>
</evidence>
<dbReference type="SUPFAM" id="SSF49464">
    <property type="entry name" value="Carboxypeptidase regulatory domain-like"/>
    <property type="match status" value="1"/>
</dbReference>
<feature type="chain" id="PRO_5045183379" evidence="1">
    <location>
        <begin position="20"/>
        <end position="354"/>
    </location>
</feature>
<gene>
    <name evidence="2" type="ORF">ACFSYC_18070</name>
</gene>
<sequence length="354" mass="40228">MKKIAAIFTLLLLTTFSYAQKTYTVSGTVKNAAGQNLQSATVFISGSEKITMTDENGRFVFRAINSGTYQLVVNMLSYTPVKQNVIVNDDAAIVNVVLTNKQTLLNEVVIGGKKTRDEAHLKTFIKYFMGESANAKASKILNPEILDFSTSKNVLKAATYDFLEIENNNLGYKVKYLLKKFQYDSNLDVTEYEGDCIFEHMDGTAEQQAKWAANRKKTYEGSLMHFLRSVYANNSRQEGFLIYLSRSDFFPLTIGPNPVVDEQIVRRVDNNFLKFRFVKRLYVVFDKKKAAKPDKLVEDDSWIVSDLSDNGSLFMVDSQVDRRGSYANYNKLLIQGSWGKKRIGEQLPLEYNPE</sequence>
<keyword evidence="1" id="KW-0732">Signal</keyword>
<name>A0ABW5XUH3_9SPHI</name>